<evidence type="ECO:0000313" key="1">
    <source>
        <dbReference type="EMBL" id="MEX5717300.1"/>
    </source>
</evidence>
<dbReference type="InterPro" id="IPR032710">
    <property type="entry name" value="NTF2-like_dom_sf"/>
</dbReference>
<gene>
    <name evidence="1" type="ORF">ABQ292_02825</name>
</gene>
<evidence type="ECO:0008006" key="3">
    <source>
        <dbReference type="Google" id="ProtNLM"/>
    </source>
</evidence>
<proteinExistence type="predicted"/>
<sequence>MSDTRSPERRPTLGSPPALPDAEALRVVDGFVAELQQGIDQHDAVVYNRHFAEDVAWGGPFGAAVHGYEPLHAIHRRLQAAGVGGPASRYEVVSVLAPSADLVLAHVARRTLDDDGAPLPPSAADAQPFSEMALYVLVRRGEEWWLAAGQNTPIRPGGAAPSS</sequence>
<dbReference type="Gene3D" id="3.10.450.50">
    <property type="match status" value="1"/>
</dbReference>
<accession>A0ABV3X9T9</accession>
<dbReference type="EMBL" id="JBFNXQ010000005">
    <property type="protein sequence ID" value="MEX5717300.1"/>
    <property type="molecule type" value="Genomic_DNA"/>
</dbReference>
<evidence type="ECO:0000313" key="2">
    <source>
        <dbReference type="Proteomes" id="UP001560045"/>
    </source>
</evidence>
<dbReference type="SUPFAM" id="SSF54427">
    <property type="entry name" value="NTF2-like"/>
    <property type="match status" value="1"/>
</dbReference>
<reference evidence="1 2" key="1">
    <citation type="submission" date="2024-06" db="EMBL/GenBank/DDBJ databases">
        <title>Draft genome sequence of Geodermatophilus badlandi, a novel member of the Geodermatophilaceae isolated from badland sedimentary rocks in the Red desert, Wyoming, USA.</title>
        <authorList>
            <person name="Ben Tekaya S."/>
            <person name="Nouioui I."/>
            <person name="Flores G.M."/>
            <person name="Shaal M.N."/>
            <person name="Bredoire F."/>
            <person name="Basile F."/>
            <person name="Van Diepen L."/>
            <person name="Ward N.L."/>
        </authorList>
    </citation>
    <scope>NUCLEOTIDE SEQUENCE [LARGE SCALE GENOMIC DNA]</scope>
    <source>
        <strain evidence="1 2">WL48A</strain>
    </source>
</reference>
<organism evidence="1 2">
    <name type="scientific">Geodermatophilus maliterrae</name>
    <dbReference type="NCBI Taxonomy" id="3162531"/>
    <lineage>
        <taxon>Bacteria</taxon>
        <taxon>Bacillati</taxon>
        <taxon>Actinomycetota</taxon>
        <taxon>Actinomycetes</taxon>
        <taxon>Geodermatophilales</taxon>
        <taxon>Geodermatophilaceae</taxon>
        <taxon>Geodermatophilus</taxon>
    </lineage>
</organism>
<comment type="caution">
    <text evidence="1">The sequence shown here is derived from an EMBL/GenBank/DDBJ whole genome shotgun (WGS) entry which is preliminary data.</text>
</comment>
<keyword evidence="2" id="KW-1185">Reference proteome</keyword>
<name>A0ABV3X9T9_9ACTN</name>
<protein>
    <recommendedName>
        <fullName evidence="3">DUF4440 domain-containing protein</fullName>
    </recommendedName>
</protein>
<dbReference type="Proteomes" id="UP001560045">
    <property type="component" value="Unassembled WGS sequence"/>
</dbReference>
<dbReference type="RefSeq" id="WP_369203002.1">
    <property type="nucleotide sequence ID" value="NZ_JBFNXQ010000005.1"/>
</dbReference>